<dbReference type="InterPro" id="IPR001352">
    <property type="entry name" value="RNase_HII/HIII"/>
</dbReference>
<comment type="function">
    <text evidence="3 13">Endonuclease that specifically degrades the RNA of RNA-DNA hybrids.</text>
</comment>
<dbReference type="GO" id="GO:0043137">
    <property type="term" value="P:DNA replication, removal of RNA primer"/>
    <property type="evidence" value="ECO:0007669"/>
    <property type="project" value="TreeGrafter"/>
</dbReference>
<evidence type="ECO:0000256" key="4">
    <source>
        <dbReference type="ARBA" id="ARBA00004496"/>
    </source>
</evidence>
<dbReference type="EMBL" id="CP054393">
    <property type="protein sequence ID" value="QTX03128.1"/>
    <property type="molecule type" value="Genomic_DNA"/>
</dbReference>
<dbReference type="Pfam" id="PF01351">
    <property type="entry name" value="RNase_HII"/>
    <property type="match status" value="1"/>
</dbReference>
<dbReference type="InterPro" id="IPR012337">
    <property type="entry name" value="RNaseH-like_sf"/>
</dbReference>
<keyword evidence="16" id="KW-1185">Reference proteome</keyword>
<dbReference type="InterPro" id="IPR024567">
    <property type="entry name" value="RNase_HII/HIII_dom"/>
</dbReference>
<evidence type="ECO:0000256" key="3">
    <source>
        <dbReference type="ARBA" id="ARBA00004065"/>
    </source>
</evidence>
<dbReference type="GO" id="GO:0006298">
    <property type="term" value="P:mismatch repair"/>
    <property type="evidence" value="ECO:0007669"/>
    <property type="project" value="TreeGrafter"/>
</dbReference>
<sequence>MQKKDNSKENFRFAKNIFLEQNNNKKNIISNSDDLCEYSYNLFPELNKKNIVGIIGSDEVGTGDVFGPIVVCTALITKKQIPFLRKIGIKDSKKLSKNKIKKIYELIKDKILHQVQILTPSEYNLLNKTNNLNKIKALCHNLAIINILKKIKDKNVIVVMDQFASSSLYFNYLNKEKEIYKEIIFETKAESKYLSVTLASIIARYFFLQEIENISKMLGVEICLGADHKVNEQIIDIHNKHNFDIFLQISKCNFKNIKNNIIKNDK</sequence>
<keyword evidence="11" id="KW-0460">Magnesium</keyword>
<evidence type="ECO:0000256" key="8">
    <source>
        <dbReference type="ARBA" id="ARBA00022723"/>
    </source>
</evidence>
<feature type="binding site" evidence="12">
    <location>
        <position position="161"/>
    </location>
    <ligand>
        <name>a divalent metal cation</name>
        <dbReference type="ChEBI" id="CHEBI:60240"/>
    </ligand>
</feature>
<dbReference type="Proteomes" id="UP000672038">
    <property type="component" value="Chromosome"/>
</dbReference>
<dbReference type="GO" id="GO:0032299">
    <property type="term" value="C:ribonuclease H2 complex"/>
    <property type="evidence" value="ECO:0007669"/>
    <property type="project" value="TreeGrafter"/>
</dbReference>
<proteinExistence type="inferred from homology"/>
<feature type="binding site" evidence="12">
    <location>
        <position position="59"/>
    </location>
    <ligand>
        <name>a divalent metal cation</name>
        <dbReference type="ChEBI" id="CHEBI:60240"/>
    </ligand>
</feature>
<protein>
    <recommendedName>
        <fullName evidence="13">Ribonuclease</fullName>
        <ecNumber evidence="13">3.1.26.4</ecNumber>
    </recommendedName>
</protein>
<dbReference type="CDD" id="cd06590">
    <property type="entry name" value="RNase_HII_bacteria_HIII_like"/>
    <property type="match status" value="1"/>
</dbReference>
<comment type="subcellular location">
    <subcellularLocation>
        <location evidence="4">Cytoplasm</location>
    </subcellularLocation>
</comment>
<dbReference type="PANTHER" id="PTHR10954">
    <property type="entry name" value="RIBONUCLEASE H2 SUBUNIT A"/>
    <property type="match status" value="1"/>
</dbReference>
<dbReference type="SUPFAM" id="SSF53098">
    <property type="entry name" value="Ribonuclease H-like"/>
    <property type="match status" value="1"/>
</dbReference>
<keyword evidence="8 12" id="KW-0479">Metal-binding</keyword>
<keyword evidence="9 12" id="KW-0255">Endonuclease</keyword>
<evidence type="ECO:0000313" key="15">
    <source>
        <dbReference type="EMBL" id="QTX03128.1"/>
    </source>
</evidence>
<dbReference type="PROSITE" id="PS51975">
    <property type="entry name" value="RNASE_H_2"/>
    <property type="match status" value="1"/>
</dbReference>
<feature type="binding site" evidence="12">
    <location>
        <position position="58"/>
    </location>
    <ligand>
        <name>a divalent metal cation</name>
        <dbReference type="ChEBI" id="CHEBI:60240"/>
    </ligand>
</feature>
<dbReference type="KEGG" id="pluf:LFWB_5620"/>
<accession>A0A975IM73</accession>
<evidence type="ECO:0000256" key="13">
    <source>
        <dbReference type="RuleBase" id="RU003515"/>
    </source>
</evidence>
<comment type="catalytic activity">
    <reaction evidence="1 12 13">
        <text>Endonucleolytic cleavage to 5'-phosphomonoester.</text>
        <dbReference type="EC" id="3.1.26.4"/>
    </reaction>
</comment>
<evidence type="ECO:0000256" key="5">
    <source>
        <dbReference type="ARBA" id="ARBA00008378"/>
    </source>
</evidence>
<dbReference type="GO" id="GO:0005737">
    <property type="term" value="C:cytoplasm"/>
    <property type="evidence" value="ECO:0007669"/>
    <property type="project" value="UniProtKB-SubCell"/>
</dbReference>
<dbReference type="PANTHER" id="PTHR10954:SF23">
    <property type="entry name" value="RIBONUCLEASE"/>
    <property type="match status" value="1"/>
</dbReference>
<evidence type="ECO:0000256" key="11">
    <source>
        <dbReference type="ARBA" id="ARBA00022842"/>
    </source>
</evidence>
<dbReference type="RefSeq" id="WP_210954577.1">
    <property type="nucleotide sequence ID" value="NZ_CP054393.1"/>
</dbReference>
<evidence type="ECO:0000256" key="7">
    <source>
        <dbReference type="ARBA" id="ARBA00022722"/>
    </source>
</evidence>
<feature type="domain" description="RNase H type-2" evidence="14">
    <location>
        <begin position="52"/>
        <end position="266"/>
    </location>
</feature>
<dbReference type="InterPro" id="IPR004641">
    <property type="entry name" value="RNase_HIII"/>
</dbReference>
<evidence type="ECO:0000256" key="10">
    <source>
        <dbReference type="ARBA" id="ARBA00022801"/>
    </source>
</evidence>
<evidence type="ECO:0000256" key="9">
    <source>
        <dbReference type="ARBA" id="ARBA00022759"/>
    </source>
</evidence>
<keyword evidence="7 12" id="KW-0540">Nuclease</keyword>
<evidence type="ECO:0000256" key="2">
    <source>
        <dbReference type="ARBA" id="ARBA00001946"/>
    </source>
</evidence>
<evidence type="ECO:0000256" key="6">
    <source>
        <dbReference type="ARBA" id="ARBA00022490"/>
    </source>
</evidence>
<evidence type="ECO:0000259" key="14">
    <source>
        <dbReference type="PROSITE" id="PS51975"/>
    </source>
</evidence>
<dbReference type="GO" id="GO:0003723">
    <property type="term" value="F:RNA binding"/>
    <property type="evidence" value="ECO:0007669"/>
    <property type="project" value="UniProtKB-UniRule"/>
</dbReference>
<dbReference type="EC" id="3.1.26.4" evidence="13"/>
<dbReference type="PIRSF" id="PIRSF037748">
    <property type="entry name" value="RnhC"/>
    <property type="match status" value="1"/>
</dbReference>
<dbReference type="InterPro" id="IPR036397">
    <property type="entry name" value="RNaseH_sf"/>
</dbReference>
<organism evidence="15 16">
    <name type="scientific">Loofah witches'-broom phytoplasma</name>
    <dbReference type="NCBI Taxonomy" id="35773"/>
    <lineage>
        <taxon>Bacteria</taxon>
        <taxon>Bacillati</taxon>
        <taxon>Mycoplasmatota</taxon>
        <taxon>Mollicutes</taxon>
        <taxon>Acholeplasmatales</taxon>
        <taxon>Acholeplasmataceae</taxon>
        <taxon>Candidatus Phytoplasma</taxon>
        <taxon>16SrVIII (Loofah witches'-broom group)</taxon>
    </lineage>
</organism>
<comment type="similarity">
    <text evidence="5">Belongs to the RNase HII family. RnhC subfamily.</text>
</comment>
<dbReference type="GO" id="GO:0046872">
    <property type="term" value="F:metal ion binding"/>
    <property type="evidence" value="ECO:0007669"/>
    <property type="project" value="UniProtKB-KW"/>
</dbReference>
<gene>
    <name evidence="15" type="primary">rnhC</name>
    <name evidence="15" type="ORF">LFWB_5620</name>
</gene>
<name>A0A975IM73_LOWBP</name>
<dbReference type="Gene3D" id="3.30.420.10">
    <property type="entry name" value="Ribonuclease H-like superfamily/Ribonuclease H"/>
    <property type="match status" value="1"/>
</dbReference>
<evidence type="ECO:0000256" key="1">
    <source>
        <dbReference type="ARBA" id="ARBA00000077"/>
    </source>
</evidence>
<dbReference type="NCBIfam" id="TIGR00716">
    <property type="entry name" value="rnhC"/>
    <property type="match status" value="1"/>
</dbReference>
<comment type="cofactor">
    <cofactor evidence="12">
        <name>Mn(2+)</name>
        <dbReference type="ChEBI" id="CHEBI:29035"/>
    </cofactor>
    <cofactor evidence="12">
        <name>Mg(2+)</name>
        <dbReference type="ChEBI" id="CHEBI:18420"/>
    </cofactor>
    <text evidence="12">Manganese or magnesium. Binds 1 divalent metal ion per monomer in the absence of substrate. May bind a second metal ion after substrate binding.</text>
</comment>
<keyword evidence="6" id="KW-0963">Cytoplasm</keyword>
<keyword evidence="10 12" id="KW-0378">Hydrolase</keyword>
<dbReference type="AlphaFoldDB" id="A0A975IM73"/>
<comment type="cofactor">
    <cofactor evidence="2">
        <name>Mg(2+)</name>
        <dbReference type="ChEBI" id="CHEBI:18420"/>
    </cofactor>
</comment>
<evidence type="ECO:0000256" key="12">
    <source>
        <dbReference type="PROSITE-ProRule" id="PRU01319"/>
    </source>
</evidence>
<dbReference type="GO" id="GO:0004523">
    <property type="term" value="F:RNA-DNA hybrid ribonuclease activity"/>
    <property type="evidence" value="ECO:0007669"/>
    <property type="project" value="UniProtKB-UniRule"/>
</dbReference>
<reference evidence="15" key="1">
    <citation type="submission" date="2020-06" db="EMBL/GenBank/DDBJ databases">
        <title>Complete genome sequence of Candidatus Phytoplasma luffae NCHU2019.</title>
        <authorList>
            <person name="Cho S.-T."/>
            <person name="Tan C.-M."/>
            <person name="Li J.-R."/>
            <person name="Chien Y.-Y."/>
            <person name="Chiu Y.-C."/>
            <person name="Yang J.-Y."/>
            <person name="Kuo C.-H."/>
        </authorList>
    </citation>
    <scope>NUCLEOTIDE SEQUENCE</scope>
    <source>
        <strain evidence="15">NCHU2019</strain>
    </source>
</reference>
<evidence type="ECO:0000313" key="16">
    <source>
        <dbReference type="Proteomes" id="UP000672038"/>
    </source>
</evidence>